<dbReference type="Proteomes" id="UP000703269">
    <property type="component" value="Unassembled WGS sequence"/>
</dbReference>
<dbReference type="InterPro" id="IPR000073">
    <property type="entry name" value="AB_hydrolase_1"/>
</dbReference>
<dbReference type="OrthoDB" id="6431331at2759"/>
<dbReference type="PANTHER" id="PTHR43329">
    <property type="entry name" value="EPOXIDE HYDROLASE"/>
    <property type="match status" value="1"/>
</dbReference>
<sequence>MALPWPNIPEGIKSSTARIRDLDMHFLHAGERKAPLVLLLHGFPELSYSWREIILPLSQLGYFVVAPDQRGYGRTTRPAAQGQPVTYEDDLGPYRILNLAQDIVALVQGLGHERAAAVVGHDFGSVVAAHCALARPDMFGGLVCMSAPYAGQAAHPTTWGAEAHAPRAHTSAWAGLNHHLALLHPPMKHYTAYLSTPSANADMRDPPQGLQAFLRAYIHVKSGDWPGNNPHPLQDTAQILKLPHYYIMPIHQTMPEAVEAHAPSPVEVLRNNWLPDEELAVYVEEFGRTGFQGGLNWYRAQVDIKYTEDVGIFAGKKIDVPAMFIGGVKDWGVYQSPGALEKMKEVCTDFRGIALVPNAGHWVQQEHPKEVVQALTGFLGK</sequence>
<dbReference type="Gene3D" id="3.40.50.1820">
    <property type="entry name" value="alpha/beta hydrolase"/>
    <property type="match status" value="1"/>
</dbReference>
<dbReference type="Pfam" id="PF00561">
    <property type="entry name" value="Abhydrolase_1"/>
    <property type="match status" value="1"/>
</dbReference>
<dbReference type="EMBL" id="BPQB01000043">
    <property type="protein sequence ID" value="GJE94814.1"/>
    <property type="molecule type" value="Genomic_DNA"/>
</dbReference>
<comment type="similarity">
    <text evidence="2">Belongs to the AB hydrolase superfamily. Epoxide hydrolase family.</text>
</comment>
<keyword evidence="1 4" id="KW-0378">Hydrolase</keyword>
<protein>
    <submittedName>
        <fullName evidence="4">Alpha/beta hydrolase</fullName>
    </submittedName>
</protein>
<evidence type="ECO:0000313" key="4">
    <source>
        <dbReference type="EMBL" id="GJE94814.1"/>
    </source>
</evidence>
<evidence type="ECO:0000256" key="2">
    <source>
        <dbReference type="ARBA" id="ARBA00038334"/>
    </source>
</evidence>
<keyword evidence="5" id="KW-1185">Reference proteome</keyword>
<comment type="caution">
    <text evidence="4">The sequence shown here is derived from an EMBL/GenBank/DDBJ whole genome shotgun (WGS) entry which is preliminary data.</text>
</comment>
<dbReference type="GO" id="GO:0016787">
    <property type="term" value="F:hydrolase activity"/>
    <property type="evidence" value="ECO:0007669"/>
    <property type="project" value="UniProtKB-KW"/>
</dbReference>
<evidence type="ECO:0000259" key="3">
    <source>
        <dbReference type="Pfam" id="PF00561"/>
    </source>
</evidence>
<reference evidence="4 5" key="1">
    <citation type="submission" date="2021-08" db="EMBL/GenBank/DDBJ databases">
        <title>Draft Genome Sequence of Phanerochaete sordida strain YK-624.</title>
        <authorList>
            <person name="Mori T."/>
            <person name="Dohra H."/>
            <person name="Suzuki T."/>
            <person name="Kawagishi H."/>
            <person name="Hirai H."/>
        </authorList>
    </citation>
    <scope>NUCLEOTIDE SEQUENCE [LARGE SCALE GENOMIC DNA]</scope>
    <source>
        <strain evidence="4 5">YK-624</strain>
    </source>
</reference>
<dbReference type="InterPro" id="IPR000639">
    <property type="entry name" value="Epox_hydrolase-like"/>
</dbReference>
<dbReference type="AlphaFoldDB" id="A0A9P3GIC2"/>
<name>A0A9P3GIC2_9APHY</name>
<evidence type="ECO:0000256" key="1">
    <source>
        <dbReference type="ARBA" id="ARBA00022801"/>
    </source>
</evidence>
<organism evidence="4 5">
    <name type="scientific">Phanerochaete sordida</name>
    <dbReference type="NCBI Taxonomy" id="48140"/>
    <lineage>
        <taxon>Eukaryota</taxon>
        <taxon>Fungi</taxon>
        <taxon>Dikarya</taxon>
        <taxon>Basidiomycota</taxon>
        <taxon>Agaricomycotina</taxon>
        <taxon>Agaricomycetes</taxon>
        <taxon>Polyporales</taxon>
        <taxon>Phanerochaetaceae</taxon>
        <taxon>Phanerochaete</taxon>
    </lineage>
</organism>
<dbReference type="SUPFAM" id="SSF53474">
    <property type="entry name" value="alpha/beta-Hydrolases"/>
    <property type="match status" value="1"/>
</dbReference>
<proteinExistence type="inferred from homology"/>
<evidence type="ECO:0000313" key="5">
    <source>
        <dbReference type="Proteomes" id="UP000703269"/>
    </source>
</evidence>
<accession>A0A9P3GIC2</accession>
<gene>
    <name evidence="4" type="ORF">PsYK624_109890</name>
</gene>
<dbReference type="InterPro" id="IPR029058">
    <property type="entry name" value="AB_hydrolase_fold"/>
</dbReference>
<feature type="domain" description="AB hydrolase-1" evidence="3">
    <location>
        <begin position="35"/>
        <end position="150"/>
    </location>
</feature>
<dbReference type="PRINTS" id="PR00412">
    <property type="entry name" value="EPOXHYDRLASE"/>
</dbReference>